<protein>
    <submittedName>
        <fullName evidence="2">Uncharacterized protein</fullName>
    </submittedName>
</protein>
<proteinExistence type="predicted"/>
<name>A0A9Q1Q6X4_9CARY</name>
<reference evidence="2" key="1">
    <citation type="submission" date="2022-04" db="EMBL/GenBank/DDBJ databases">
        <title>Carnegiea gigantea Genome sequencing and assembly v2.</title>
        <authorList>
            <person name="Copetti D."/>
            <person name="Sanderson M.J."/>
            <person name="Burquez A."/>
            <person name="Wojciechowski M.F."/>
        </authorList>
    </citation>
    <scope>NUCLEOTIDE SEQUENCE</scope>
    <source>
        <strain evidence="2">SGP5-SGP5p</strain>
        <tissue evidence="2">Aerial part</tissue>
    </source>
</reference>
<dbReference type="PANTHER" id="PTHR33240:SF17">
    <property type="entry name" value="EUKARYOTIC PEPTIDE CHAIN RELEASE FACTOR GTP-BINDING SUBUNIT-LIKE"/>
    <property type="match status" value="1"/>
</dbReference>
<comment type="caution">
    <text evidence="2">The sequence shown here is derived from an EMBL/GenBank/DDBJ whole genome shotgun (WGS) entry which is preliminary data.</text>
</comment>
<dbReference type="CDD" id="cd00303">
    <property type="entry name" value="retropepsin_like"/>
    <property type="match status" value="1"/>
</dbReference>
<feature type="compositionally biased region" description="Low complexity" evidence="1">
    <location>
        <begin position="286"/>
        <end position="298"/>
    </location>
</feature>
<dbReference type="InterPro" id="IPR021109">
    <property type="entry name" value="Peptidase_aspartic_dom_sf"/>
</dbReference>
<evidence type="ECO:0000256" key="1">
    <source>
        <dbReference type="SAM" id="MobiDB-lite"/>
    </source>
</evidence>
<dbReference type="EMBL" id="JAKOGI010000710">
    <property type="protein sequence ID" value="KAJ8431188.1"/>
    <property type="molecule type" value="Genomic_DNA"/>
</dbReference>
<dbReference type="Gene3D" id="2.40.70.10">
    <property type="entry name" value="Acid Proteases"/>
    <property type="match status" value="1"/>
</dbReference>
<evidence type="ECO:0000313" key="3">
    <source>
        <dbReference type="Proteomes" id="UP001153076"/>
    </source>
</evidence>
<evidence type="ECO:0000313" key="2">
    <source>
        <dbReference type="EMBL" id="KAJ8431188.1"/>
    </source>
</evidence>
<dbReference type="PANTHER" id="PTHR33240">
    <property type="entry name" value="OS08G0508500 PROTEIN"/>
    <property type="match status" value="1"/>
</dbReference>
<feature type="region of interest" description="Disordered" evidence="1">
    <location>
        <begin position="286"/>
        <end position="311"/>
    </location>
</feature>
<organism evidence="2 3">
    <name type="scientific">Carnegiea gigantea</name>
    <dbReference type="NCBI Taxonomy" id="171969"/>
    <lineage>
        <taxon>Eukaryota</taxon>
        <taxon>Viridiplantae</taxon>
        <taxon>Streptophyta</taxon>
        <taxon>Embryophyta</taxon>
        <taxon>Tracheophyta</taxon>
        <taxon>Spermatophyta</taxon>
        <taxon>Magnoliopsida</taxon>
        <taxon>eudicotyledons</taxon>
        <taxon>Gunneridae</taxon>
        <taxon>Pentapetalae</taxon>
        <taxon>Caryophyllales</taxon>
        <taxon>Cactineae</taxon>
        <taxon>Cactaceae</taxon>
        <taxon>Cactoideae</taxon>
        <taxon>Echinocereeae</taxon>
        <taxon>Carnegiea</taxon>
    </lineage>
</organism>
<keyword evidence="3" id="KW-1185">Reference proteome</keyword>
<dbReference type="Proteomes" id="UP001153076">
    <property type="component" value="Unassembled WGS sequence"/>
</dbReference>
<dbReference type="AlphaFoldDB" id="A0A9Q1Q6X4"/>
<gene>
    <name evidence="2" type="ORF">Cgig2_010220</name>
</gene>
<sequence>MTRSSWKTQLRSAQEVLTTKQGPRTTVPTMVFGGKEAPRFASPSNDPLVIEMKIASEIMRRILVSTGSFVDIITWDYMKKLAHSGCDIVPLVHPILGFGGQEVNPIGMIRLLVRFGDKLKSKNLEVDFLVVDVPTAYNVILGHPTLHKTPRSLQPWPLRAPPLAGAASISSWPFEHPDQPSAFPSAAGSESLAPPAVGTPLQLSPPERMPQLLIRLDEIGGRPLDTGGRTADGLRGSSHSLKGGGLFLEAGDCRGADRSTPTSPAWVEADAAVSSGGPRFIVACGPRPQSQRPSTSPSLALHKTKGKSGQNQARKLTNIGTTNTLRKILKDQKARRGKEEVVPKKFQLREPIQGFPIIRLALPLLRTLHRFYHLSHKLGDGSGLIVLLYVELEITGPFSFLGRGLPKGVLNRLTLIPVRNVPLT</sequence>
<accession>A0A9Q1Q6X4</accession>